<dbReference type="Pfam" id="PF00628">
    <property type="entry name" value="PHD"/>
    <property type="match status" value="1"/>
</dbReference>
<dbReference type="InterPro" id="IPR019786">
    <property type="entry name" value="Zinc_finger_PHD-type_CS"/>
</dbReference>
<evidence type="ECO:0000256" key="3">
    <source>
        <dbReference type="ARBA" id="ARBA00022833"/>
    </source>
</evidence>
<evidence type="ECO:0000256" key="4">
    <source>
        <dbReference type="PROSITE-ProRule" id="PRU00146"/>
    </source>
</evidence>
<reference evidence="8" key="1">
    <citation type="journal article" date="2020" name="Nat. Commun.">
        <title>Genome sequence of the cluster root forming white lupin.</title>
        <authorList>
            <person name="Hufnagel B."/>
            <person name="Marques A."/>
            <person name="Soriano A."/>
            <person name="Marques L."/>
            <person name="Divol F."/>
            <person name="Doumas P."/>
            <person name="Sallet E."/>
            <person name="Mancinotti D."/>
            <person name="Carrere S."/>
            <person name="Marande W."/>
            <person name="Arribat S."/>
            <person name="Keller J."/>
            <person name="Huneau C."/>
            <person name="Blein T."/>
            <person name="Aime D."/>
            <person name="Laguerre M."/>
            <person name="Taylor J."/>
            <person name="Schubert V."/>
            <person name="Nelson M."/>
            <person name="Geu-Flores F."/>
            <person name="Crespi M."/>
            <person name="Gallardo-Guerrero K."/>
            <person name="Delaux P.-M."/>
            <person name="Salse J."/>
            <person name="Berges H."/>
            <person name="Guyot R."/>
            <person name="Gouzy J."/>
            <person name="Peret B."/>
        </authorList>
    </citation>
    <scope>NUCLEOTIDE SEQUENCE [LARGE SCALE GENOMIC DNA]</scope>
    <source>
        <strain evidence="8">cv. Amiga</strain>
    </source>
</reference>
<protein>
    <submittedName>
        <fullName evidence="7">Putative chromatin regulator PHD family</fullName>
    </submittedName>
</protein>
<dbReference type="GO" id="GO:0003682">
    <property type="term" value="F:chromatin binding"/>
    <property type="evidence" value="ECO:0007669"/>
    <property type="project" value="InterPro"/>
</dbReference>
<organism evidence="7 8">
    <name type="scientific">Lupinus albus</name>
    <name type="common">White lupine</name>
    <name type="synonym">Lupinus termis</name>
    <dbReference type="NCBI Taxonomy" id="3870"/>
    <lineage>
        <taxon>Eukaryota</taxon>
        <taxon>Viridiplantae</taxon>
        <taxon>Streptophyta</taxon>
        <taxon>Embryophyta</taxon>
        <taxon>Tracheophyta</taxon>
        <taxon>Spermatophyta</taxon>
        <taxon>Magnoliopsida</taxon>
        <taxon>eudicotyledons</taxon>
        <taxon>Gunneridae</taxon>
        <taxon>Pentapetalae</taxon>
        <taxon>rosids</taxon>
        <taxon>fabids</taxon>
        <taxon>Fabales</taxon>
        <taxon>Fabaceae</taxon>
        <taxon>Papilionoideae</taxon>
        <taxon>50 kb inversion clade</taxon>
        <taxon>genistoids sensu lato</taxon>
        <taxon>core genistoids</taxon>
        <taxon>Genisteae</taxon>
        <taxon>Lupinus</taxon>
    </lineage>
</organism>
<feature type="domain" description="BAH" evidence="6">
    <location>
        <begin position="15"/>
        <end position="131"/>
    </location>
</feature>
<dbReference type="InterPro" id="IPR001025">
    <property type="entry name" value="BAH_dom"/>
</dbReference>
<evidence type="ECO:0000313" key="8">
    <source>
        <dbReference type="Proteomes" id="UP000447434"/>
    </source>
</evidence>
<dbReference type="PROSITE" id="PS50016">
    <property type="entry name" value="ZF_PHD_2"/>
    <property type="match status" value="1"/>
</dbReference>
<dbReference type="InterPro" id="IPR011011">
    <property type="entry name" value="Znf_FYVE_PHD"/>
</dbReference>
<dbReference type="Gene3D" id="2.30.30.490">
    <property type="match status" value="1"/>
</dbReference>
<dbReference type="Gene3D" id="3.30.40.10">
    <property type="entry name" value="Zinc/RING finger domain, C3HC4 (zinc finger)"/>
    <property type="match status" value="1"/>
</dbReference>
<dbReference type="AlphaFoldDB" id="A0A6A4MM02"/>
<sequence>MANLCSYTTIRGTNKVVRAGDCVLMRTYDHWSNLPRVAQVQKIAQDDKNNVIVCVRLYYRPQESIGGRREFHGVKELFLSDRFDFQSGDTIEGKCVVHSFKNYMKLENVSAEDYYCRFQYQAVTGVFSPDRVAVYCNCEMPRNPDYFMLHCKECKDWYHPSCVGMTIEDAMNLDEYVCSECSTDDDVENPQATLPESQASDGMQCYILSALINDS</sequence>
<evidence type="ECO:0000256" key="2">
    <source>
        <dbReference type="ARBA" id="ARBA00022771"/>
    </source>
</evidence>
<dbReference type="GO" id="GO:0008270">
    <property type="term" value="F:zinc ion binding"/>
    <property type="evidence" value="ECO:0007669"/>
    <property type="project" value="UniProtKB-KW"/>
</dbReference>
<feature type="domain" description="PHD-type" evidence="5">
    <location>
        <begin position="133"/>
        <end position="184"/>
    </location>
</feature>
<dbReference type="Proteomes" id="UP000447434">
    <property type="component" value="Chromosome 25"/>
</dbReference>
<evidence type="ECO:0000259" key="6">
    <source>
        <dbReference type="PROSITE" id="PS51038"/>
    </source>
</evidence>
<evidence type="ECO:0000259" key="5">
    <source>
        <dbReference type="PROSITE" id="PS50016"/>
    </source>
</evidence>
<keyword evidence="3" id="KW-0862">Zinc</keyword>
<comment type="caution">
    <text evidence="7">The sequence shown here is derived from an EMBL/GenBank/DDBJ whole genome shotgun (WGS) entry which is preliminary data.</text>
</comment>
<gene>
    <name evidence="7" type="ORF">Lalb_Chr25g0286121</name>
</gene>
<dbReference type="PROSITE" id="PS01359">
    <property type="entry name" value="ZF_PHD_1"/>
    <property type="match status" value="1"/>
</dbReference>
<name>A0A6A4MM02_LUPAL</name>
<dbReference type="Pfam" id="PF01426">
    <property type="entry name" value="BAH"/>
    <property type="match status" value="1"/>
</dbReference>
<dbReference type="InterPro" id="IPR013083">
    <property type="entry name" value="Znf_RING/FYVE/PHD"/>
</dbReference>
<dbReference type="SMART" id="SM00439">
    <property type="entry name" value="BAH"/>
    <property type="match status" value="1"/>
</dbReference>
<dbReference type="SMART" id="SM00249">
    <property type="entry name" value="PHD"/>
    <property type="match status" value="1"/>
</dbReference>
<dbReference type="PROSITE" id="PS51038">
    <property type="entry name" value="BAH"/>
    <property type="match status" value="1"/>
</dbReference>
<dbReference type="InterPro" id="IPR019787">
    <property type="entry name" value="Znf_PHD-finger"/>
</dbReference>
<accession>A0A6A4MM02</accession>
<evidence type="ECO:0000256" key="1">
    <source>
        <dbReference type="ARBA" id="ARBA00022723"/>
    </source>
</evidence>
<dbReference type="PANTHER" id="PTHR46364">
    <property type="entry name" value="OS08G0421900 PROTEIN"/>
    <property type="match status" value="1"/>
</dbReference>
<keyword evidence="8" id="KW-1185">Reference proteome</keyword>
<dbReference type="EMBL" id="WOCE01000025">
    <property type="protein sequence ID" value="KAE9585166.1"/>
    <property type="molecule type" value="Genomic_DNA"/>
</dbReference>
<dbReference type="InterPro" id="IPR043151">
    <property type="entry name" value="BAH_sf"/>
</dbReference>
<dbReference type="OrthoDB" id="494865at2759"/>
<keyword evidence="2 4" id="KW-0863">Zinc-finger</keyword>
<proteinExistence type="predicted"/>
<evidence type="ECO:0000313" key="7">
    <source>
        <dbReference type="EMBL" id="KAE9585166.1"/>
    </source>
</evidence>
<keyword evidence="1" id="KW-0479">Metal-binding</keyword>
<dbReference type="SUPFAM" id="SSF57903">
    <property type="entry name" value="FYVE/PHD zinc finger"/>
    <property type="match status" value="1"/>
</dbReference>
<dbReference type="InterPro" id="IPR001965">
    <property type="entry name" value="Znf_PHD"/>
</dbReference>